<feature type="transmembrane region" description="Helical" evidence="1">
    <location>
        <begin position="255"/>
        <end position="281"/>
    </location>
</feature>
<evidence type="ECO:0000313" key="4">
    <source>
        <dbReference type="Proteomes" id="UP001500523"/>
    </source>
</evidence>
<reference evidence="4" key="1">
    <citation type="journal article" date="2019" name="Int. J. Syst. Evol. Microbiol.">
        <title>The Global Catalogue of Microorganisms (GCM) 10K type strain sequencing project: providing services to taxonomists for standard genome sequencing and annotation.</title>
        <authorList>
            <consortium name="The Broad Institute Genomics Platform"/>
            <consortium name="The Broad Institute Genome Sequencing Center for Infectious Disease"/>
            <person name="Wu L."/>
            <person name="Ma J."/>
        </authorList>
    </citation>
    <scope>NUCLEOTIDE SEQUENCE [LARGE SCALE GENOMIC DNA]</scope>
    <source>
        <strain evidence="4">JCM 17498</strain>
    </source>
</reference>
<evidence type="ECO:0000259" key="2">
    <source>
        <dbReference type="Pfam" id="PF00535"/>
    </source>
</evidence>
<dbReference type="Proteomes" id="UP001500523">
    <property type="component" value="Unassembled WGS sequence"/>
</dbReference>
<accession>A0ABP7ERE0</accession>
<dbReference type="Pfam" id="PF00535">
    <property type="entry name" value="Glycos_transf_2"/>
    <property type="match status" value="1"/>
</dbReference>
<dbReference type="SUPFAM" id="SSF53448">
    <property type="entry name" value="Nucleotide-diphospho-sugar transferases"/>
    <property type="match status" value="1"/>
</dbReference>
<comment type="caution">
    <text evidence="3">The sequence shown here is derived from an EMBL/GenBank/DDBJ whole genome shotgun (WGS) entry which is preliminary data.</text>
</comment>
<dbReference type="CDD" id="cd04179">
    <property type="entry name" value="DPM_DPG-synthase_like"/>
    <property type="match status" value="1"/>
</dbReference>
<dbReference type="InterPro" id="IPR029044">
    <property type="entry name" value="Nucleotide-diphossugar_trans"/>
</dbReference>
<dbReference type="PANTHER" id="PTHR48090">
    <property type="entry name" value="UNDECAPRENYL-PHOSPHATE 4-DEOXY-4-FORMAMIDO-L-ARABINOSE TRANSFERASE-RELATED"/>
    <property type="match status" value="1"/>
</dbReference>
<dbReference type="RefSeq" id="WP_344694599.1">
    <property type="nucleotide sequence ID" value="NZ_BAABBF010000011.1"/>
</dbReference>
<feature type="transmembrane region" description="Helical" evidence="1">
    <location>
        <begin position="293"/>
        <end position="315"/>
    </location>
</feature>
<dbReference type="Gene3D" id="3.90.550.10">
    <property type="entry name" value="Spore Coat Polysaccharide Biosynthesis Protein SpsA, Chain A"/>
    <property type="match status" value="1"/>
</dbReference>
<dbReference type="InterPro" id="IPR001173">
    <property type="entry name" value="Glyco_trans_2-like"/>
</dbReference>
<sequence>MPVNVPMNMIVPVDPSIAVVIPCHRVTRHILSLLNGIGREVRHIIVVDDCCPDRSGELVTALCRDPRITVITHADNLGVGGAVMTGYRHALALGADIVVKLDGDGQMDPALIPQFVGPILDGQADYTKGNRFTNIEDVRAMPAARLFGNAVLSFVTKASSGYWTLFDPTNGYTAIHAAVLARLPLDKIRQRYFFESDMLFRLGTVRACVIDIPMAAIYGDEESGLKIGRVLGSFLKGNLVNVGKRVFYNYFLRDFSIASVQLLIGIAALVFALAFGLHGWIASVDTGTPASTGTVMLAGLPVIVGMQLLLSFLAFDIAAMPNRALHPLLTPRLRARSTAGPKAEPELRVVDAA</sequence>
<dbReference type="InterPro" id="IPR050256">
    <property type="entry name" value="Glycosyltransferase_2"/>
</dbReference>
<evidence type="ECO:0000256" key="1">
    <source>
        <dbReference type="SAM" id="Phobius"/>
    </source>
</evidence>
<name>A0ABP7ERE0_9SPHN</name>
<organism evidence="3 4">
    <name type="scientific">Sphingomonas cynarae</name>
    <dbReference type="NCBI Taxonomy" id="930197"/>
    <lineage>
        <taxon>Bacteria</taxon>
        <taxon>Pseudomonadati</taxon>
        <taxon>Pseudomonadota</taxon>
        <taxon>Alphaproteobacteria</taxon>
        <taxon>Sphingomonadales</taxon>
        <taxon>Sphingomonadaceae</taxon>
        <taxon>Sphingomonas</taxon>
    </lineage>
</organism>
<evidence type="ECO:0000313" key="3">
    <source>
        <dbReference type="EMBL" id="GAA3722925.1"/>
    </source>
</evidence>
<keyword evidence="4" id="KW-1185">Reference proteome</keyword>
<feature type="domain" description="Glycosyltransferase 2-like" evidence="2">
    <location>
        <begin position="19"/>
        <end position="180"/>
    </location>
</feature>
<protein>
    <recommendedName>
        <fullName evidence="2">Glycosyltransferase 2-like domain-containing protein</fullName>
    </recommendedName>
</protein>
<dbReference type="EMBL" id="BAABBF010000011">
    <property type="protein sequence ID" value="GAA3722925.1"/>
    <property type="molecule type" value="Genomic_DNA"/>
</dbReference>
<proteinExistence type="predicted"/>
<keyword evidence="1" id="KW-1133">Transmembrane helix</keyword>
<keyword evidence="1" id="KW-0812">Transmembrane</keyword>
<dbReference type="PANTHER" id="PTHR48090:SF7">
    <property type="entry name" value="RFBJ PROTEIN"/>
    <property type="match status" value="1"/>
</dbReference>
<gene>
    <name evidence="3" type="ORF">GCM10022268_33880</name>
</gene>
<keyword evidence="1" id="KW-0472">Membrane</keyword>